<dbReference type="SUPFAM" id="SSF49777">
    <property type="entry name" value="PEBP-like"/>
    <property type="match status" value="1"/>
</dbReference>
<dbReference type="GO" id="GO:0004860">
    <property type="term" value="F:protein kinase inhibitor activity"/>
    <property type="evidence" value="ECO:0007669"/>
    <property type="project" value="UniProtKB-KW"/>
</dbReference>
<protein>
    <submittedName>
        <fullName evidence="3">YbhB/YbcL family Raf kinase inhibitor-like protein</fullName>
    </submittedName>
</protein>
<feature type="chain" id="PRO_5046479265" evidence="2">
    <location>
        <begin position="32"/>
        <end position="197"/>
    </location>
</feature>
<accession>A0ABW3BHX9</accession>
<keyword evidence="3" id="KW-0649">Protein kinase inhibitor</keyword>
<sequence length="197" mass="20870">MFSVHRRPPRSRRAGARLSAAGAAVLAAATAAGCGTLSSGNEVELSDEINVSSTMMQSGEPIPELYTCEGEGVSPTLQWSGLPDDGATESLALVVDAPEEARVFWVLYGLDPQTAELRQNTVPHPGEQGRNSEGDTAYDPPCYSQDGADEIRFTLYALESEVELSDDVSLEETLGAIADRAIARGSLTVTNGPRNQT</sequence>
<comment type="caution">
    <text evidence="3">The sequence shown here is derived from an EMBL/GenBank/DDBJ whole genome shotgun (WGS) entry which is preliminary data.</text>
</comment>
<dbReference type="PANTHER" id="PTHR30289:SF1">
    <property type="entry name" value="PEBP (PHOSPHATIDYLETHANOLAMINE-BINDING PROTEIN) FAMILY PROTEIN"/>
    <property type="match status" value="1"/>
</dbReference>
<evidence type="ECO:0000313" key="3">
    <source>
        <dbReference type="EMBL" id="MFD0802987.1"/>
    </source>
</evidence>
<keyword evidence="2" id="KW-0732">Signal</keyword>
<dbReference type="InterPro" id="IPR008914">
    <property type="entry name" value="PEBP"/>
</dbReference>
<reference evidence="4" key="1">
    <citation type="journal article" date="2019" name="Int. J. Syst. Evol. Microbiol.">
        <title>The Global Catalogue of Microorganisms (GCM) 10K type strain sequencing project: providing services to taxonomists for standard genome sequencing and annotation.</title>
        <authorList>
            <consortium name="The Broad Institute Genomics Platform"/>
            <consortium name="The Broad Institute Genome Sequencing Center for Infectious Disease"/>
            <person name="Wu L."/>
            <person name="Ma J."/>
        </authorList>
    </citation>
    <scope>NUCLEOTIDE SEQUENCE [LARGE SCALE GENOMIC DNA]</scope>
    <source>
        <strain evidence="4">CCUG 63369</strain>
    </source>
</reference>
<dbReference type="EMBL" id="JBHTHR010000679">
    <property type="protein sequence ID" value="MFD0802987.1"/>
    <property type="molecule type" value="Genomic_DNA"/>
</dbReference>
<proteinExistence type="inferred from homology"/>
<name>A0ABW3BHX9_9ACTN</name>
<dbReference type="CDD" id="cd00865">
    <property type="entry name" value="PEBP_bact_arch"/>
    <property type="match status" value="1"/>
</dbReference>
<dbReference type="InterPro" id="IPR036610">
    <property type="entry name" value="PEBP-like_sf"/>
</dbReference>
<evidence type="ECO:0000313" key="4">
    <source>
        <dbReference type="Proteomes" id="UP001596956"/>
    </source>
</evidence>
<dbReference type="InterPro" id="IPR005247">
    <property type="entry name" value="YbhB_YbcL/LppC-like"/>
</dbReference>
<dbReference type="Proteomes" id="UP001596956">
    <property type="component" value="Unassembled WGS sequence"/>
</dbReference>
<gene>
    <name evidence="3" type="ORF">ACFQZU_16895</name>
</gene>
<feature type="signal peptide" evidence="2">
    <location>
        <begin position="1"/>
        <end position="31"/>
    </location>
</feature>
<dbReference type="PROSITE" id="PS51257">
    <property type="entry name" value="PROKAR_LIPOPROTEIN"/>
    <property type="match status" value="1"/>
</dbReference>
<keyword evidence="4" id="KW-1185">Reference proteome</keyword>
<dbReference type="Gene3D" id="3.90.280.10">
    <property type="entry name" value="PEBP-like"/>
    <property type="match status" value="1"/>
</dbReference>
<evidence type="ECO:0000256" key="1">
    <source>
        <dbReference type="ARBA" id="ARBA00007120"/>
    </source>
</evidence>
<dbReference type="Pfam" id="PF01161">
    <property type="entry name" value="PBP"/>
    <property type="match status" value="1"/>
</dbReference>
<organism evidence="3 4">
    <name type="scientific">Streptomonospora algeriensis</name>
    <dbReference type="NCBI Taxonomy" id="995084"/>
    <lineage>
        <taxon>Bacteria</taxon>
        <taxon>Bacillati</taxon>
        <taxon>Actinomycetota</taxon>
        <taxon>Actinomycetes</taxon>
        <taxon>Streptosporangiales</taxon>
        <taxon>Nocardiopsidaceae</taxon>
        <taxon>Streptomonospora</taxon>
    </lineage>
</organism>
<evidence type="ECO:0000256" key="2">
    <source>
        <dbReference type="SAM" id="SignalP"/>
    </source>
</evidence>
<comment type="similarity">
    <text evidence="1">Belongs to the UPF0098 family.</text>
</comment>
<dbReference type="PANTHER" id="PTHR30289">
    <property type="entry name" value="UNCHARACTERIZED PROTEIN YBCL-RELATED"/>
    <property type="match status" value="1"/>
</dbReference>